<dbReference type="EMBL" id="LCQQ01000077">
    <property type="protein sequence ID" value="KKW18685.1"/>
    <property type="molecule type" value="Genomic_DNA"/>
</dbReference>
<proteinExistence type="predicted"/>
<reference evidence="1 2" key="1">
    <citation type="journal article" date="2015" name="Nature">
        <title>rRNA introns, odd ribosomes, and small enigmatic genomes across a large radiation of phyla.</title>
        <authorList>
            <person name="Brown C.T."/>
            <person name="Hug L.A."/>
            <person name="Thomas B.C."/>
            <person name="Sharon I."/>
            <person name="Castelle C.J."/>
            <person name="Singh A."/>
            <person name="Wilkins M.J."/>
            <person name="Williams K.H."/>
            <person name="Banfield J.F."/>
        </authorList>
    </citation>
    <scope>NUCLEOTIDE SEQUENCE [LARGE SCALE GENOMIC DNA]</scope>
</reference>
<dbReference type="AlphaFoldDB" id="A0A0G1WJC7"/>
<comment type="caution">
    <text evidence="1">The sequence shown here is derived from an EMBL/GenBank/DDBJ whole genome shotgun (WGS) entry which is preliminary data.</text>
</comment>
<name>A0A0G1WJC7_9BACT</name>
<evidence type="ECO:0000313" key="1">
    <source>
        <dbReference type="EMBL" id="KKW18685.1"/>
    </source>
</evidence>
<accession>A0A0G1WJC7</accession>
<sequence>MVERELGFPTPEEEIKELERRLEEKKRALAESGAEVPHEKEVFRDVLKEHISDVRSVGGEVVVSATPPVSTSQKDDDVKKMKEDLKEDVRVLVEIAMTKSIGEAIRVAQRAGSPYLLDELHDHLVDDYYDKLVSLRKI</sequence>
<evidence type="ECO:0000313" key="2">
    <source>
        <dbReference type="Proteomes" id="UP000034201"/>
    </source>
</evidence>
<gene>
    <name evidence="1" type="ORF">UY61_C0077G0003</name>
</gene>
<protein>
    <submittedName>
        <fullName evidence="1">Uncharacterized protein</fullName>
    </submittedName>
</protein>
<dbReference type="Proteomes" id="UP000034201">
    <property type="component" value="Unassembled WGS sequence"/>
</dbReference>
<organism evidence="1 2">
    <name type="scientific">Candidatus Adlerbacteria bacterium GW2011_GWC1_50_9</name>
    <dbReference type="NCBI Taxonomy" id="1618608"/>
    <lineage>
        <taxon>Bacteria</taxon>
        <taxon>Candidatus Adleribacteriota</taxon>
    </lineage>
</organism>